<evidence type="ECO:0000313" key="3">
    <source>
        <dbReference type="EMBL" id="NEC00300.1"/>
    </source>
</evidence>
<feature type="compositionally biased region" description="Low complexity" evidence="1">
    <location>
        <begin position="52"/>
        <end position="68"/>
    </location>
</feature>
<proteinExistence type="predicted"/>
<evidence type="ECO:0000256" key="1">
    <source>
        <dbReference type="SAM" id="MobiDB-lite"/>
    </source>
</evidence>
<comment type="caution">
    <text evidence="3">The sequence shown here is derived from an EMBL/GenBank/DDBJ whole genome shotgun (WGS) entry which is preliminary data.</text>
</comment>
<name>A0A7K3RDN0_STRAQ</name>
<reference evidence="3 4" key="1">
    <citation type="submission" date="2020-01" db="EMBL/GenBank/DDBJ databases">
        <title>Insect and environment-associated Actinomycetes.</title>
        <authorList>
            <person name="Currrie C."/>
            <person name="Chevrette M."/>
            <person name="Carlson C."/>
            <person name="Stubbendieck R."/>
            <person name="Wendt-Pienkowski E."/>
        </authorList>
    </citation>
    <scope>NUCLEOTIDE SEQUENCE [LARGE SCALE GENOMIC DNA]</scope>
    <source>
        <strain evidence="3 4">SID7903</strain>
    </source>
</reference>
<evidence type="ECO:0000313" key="4">
    <source>
        <dbReference type="Proteomes" id="UP000470951"/>
    </source>
</evidence>
<feature type="domain" description="ATP-grasp" evidence="2">
    <location>
        <begin position="111"/>
        <end position="259"/>
    </location>
</feature>
<dbReference type="Pfam" id="PF18299">
    <property type="entry name" value="R2K_2"/>
    <property type="match status" value="1"/>
</dbReference>
<dbReference type="AlphaFoldDB" id="A0A7K3RDN0"/>
<evidence type="ECO:0000259" key="2">
    <source>
        <dbReference type="Pfam" id="PF18299"/>
    </source>
</evidence>
<dbReference type="RefSeq" id="WP_164221314.1">
    <property type="nucleotide sequence ID" value="NZ_JAAGMS010000222.1"/>
</dbReference>
<dbReference type="Proteomes" id="UP000470951">
    <property type="component" value="Unassembled WGS sequence"/>
</dbReference>
<accession>A0A7K3RDN0</accession>
<dbReference type="EMBL" id="JAAGMS010000222">
    <property type="protein sequence ID" value="NEC00300.1"/>
    <property type="molecule type" value="Genomic_DNA"/>
</dbReference>
<feature type="region of interest" description="Disordered" evidence="1">
    <location>
        <begin position="43"/>
        <end position="68"/>
    </location>
</feature>
<organism evidence="3 4">
    <name type="scientific">Streptomyces anulatus</name>
    <name type="common">Streptomyces chrysomallus</name>
    <dbReference type="NCBI Taxonomy" id="1892"/>
    <lineage>
        <taxon>Bacteria</taxon>
        <taxon>Bacillati</taxon>
        <taxon>Actinomycetota</taxon>
        <taxon>Actinomycetes</taxon>
        <taxon>Kitasatosporales</taxon>
        <taxon>Streptomycetaceae</taxon>
        <taxon>Streptomyces</taxon>
    </lineage>
</organism>
<gene>
    <name evidence="3" type="ORF">G3I58_20300</name>
</gene>
<protein>
    <submittedName>
        <fullName evidence="3">ATP-grasp domain-containing protein</fullName>
    </submittedName>
</protein>
<sequence length="280" mass="29084">MTCPPRTLVLPPRLTASARTLRATALRRGLRIVEATASAVPEGLGRPGWAEGTGRAGSTGCAGSAGHAGSDGHPVHLHAGPSFADVVAPTLGIALLEAPADWLARLPRTLTQRDIRATTIGEAYRLRRPAFVKSPNDKSISALVYADGSRLPGPDAVDPATVVLVSDVMTFAVEYRLHLLDGAVHAAGQYAEAGRLRLGPADGDALTFGRDVLAAAGETLPSAIVVDVGRDDEGRWAVIEANAAWASGCYSADPDRALETVLRAAGPATALSPHDRAFVR</sequence>
<dbReference type="InterPro" id="IPR041261">
    <property type="entry name" value="R2K_2"/>
</dbReference>